<name>A0A930VIK4_9ACTN</name>
<keyword evidence="2" id="KW-0472">Membrane</keyword>
<dbReference type="EMBL" id="JADKPO010000006">
    <property type="protein sequence ID" value="MBF4767297.1"/>
    <property type="molecule type" value="Genomic_DNA"/>
</dbReference>
<evidence type="ECO:0000313" key="4">
    <source>
        <dbReference type="EMBL" id="MBF4767297.1"/>
    </source>
</evidence>
<evidence type="ECO:0000256" key="2">
    <source>
        <dbReference type="SAM" id="Phobius"/>
    </source>
</evidence>
<keyword evidence="5" id="KW-1185">Reference proteome</keyword>
<dbReference type="Pfam" id="PF03793">
    <property type="entry name" value="PASTA"/>
    <property type="match status" value="4"/>
</dbReference>
<evidence type="ECO:0000313" key="5">
    <source>
        <dbReference type="Proteomes" id="UP000660668"/>
    </source>
</evidence>
<dbReference type="Gene3D" id="3.30.10.20">
    <property type="match status" value="4"/>
</dbReference>
<dbReference type="AlphaFoldDB" id="A0A930VIK4"/>
<sequence length="367" mass="39601">MRVDLHGDLREHQREDTEPDPYDLDEFARMMSTEVAEPAEAAAAVHRTTAIDRRPVPPPPHVPRITSARRPRRSRRGPVLLLLALLLVIGGGVGAWWFGWARYTSTPGVLGLTATAAEHKLDSAGLEFEIGDAAFSETVPKGRVLSADPGAGDRVLDGGTVTLVFSLGKERYDVPTTKGLTEDQAQDALLGMHLAFGKSIGRWSETVPEGVVLRSDPPAGQTLKPDTVVDLYVSKGRKPLTIKNWTGKDAEAAQAALEKKGLEVTTKEEYSDEVPEGKVISQDPVDGTLYRGDEVSLVVSLGPELIEVPGGLRASGWEHAQEVLEAAGFHVEIAHVDNYLGLGFVYDTDPDSGTMIPRGSTVTLYLI</sequence>
<dbReference type="SMART" id="SM00740">
    <property type="entry name" value="PASTA"/>
    <property type="match status" value="4"/>
</dbReference>
<keyword evidence="2" id="KW-1133">Transmembrane helix</keyword>
<accession>A0A930VIK4</accession>
<feature type="domain" description="PASTA" evidence="3">
    <location>
        <begin position="302"/>
        <end position="367"/>
    </location>
</feature>
<protein>
    <submittedName>
        <fullName evidence="4">PASTA domain-containing protein</fullName>
    </submittedName>
</protein>
<feature type="domain" description="PASTA" evidence="3">
    <location>
        <begin position="168"/>
        <end position="235"/>
    </location>
</feature>
<feature type="transmembrane region" description="Helical" evidence="2">
    <location>
        <begin position="79"/>
        <end position="100"/>
    </location>
</feature>
<organism evidence="4 5">
    <name type="scientific">Nocardioides agariphilus</name>
    <dbReference type="NCBI Taxonomy" id="433664"/>
    <lineage>
        <taxon>Bacteria</taxon>
        <taxon>Bacillati</taxon>
        <taxon>Actinomycetota</taxon>
        <taxon>Actinomycetes</taxon>
        <taxon>Propionibacteriales</taxon>
        <taxon>Nocardioidaceae</taxon>
        <taxon>Nocardioides</taxon>
    </lineage>
</organism>
<feature type="domain" description="PASTA" evidence="3">
    <location>
        <begin position="104"/>
        <end position="167"/>
    </location>
</feature>
<feature type="compositionally biased region" description="Basic and acidic residues" evidence="1">
    <location>
        <begin position="1"/>
        <end position="16"/>
    </location>
</feature>
<gene>
    <name evidence="4" type="ORF">ISU10_05905</name>
</gene>
<dbReference type="CDD" id="cd06577">
    <property type="entry name" value="PASTA_pknB"/>
    <property type="match status" value="3"/>
</dbReference>
<proteinExistence type="predicted"/>
<evidence type="ECO:0000259" key="3">
    <source>
        <dbReference type="PROSITE" id="PS51178"/>
    </source>
</evidence>
<keyword evidence="2" id="KW-0812">Transmembrane</keyword>
<reference evidence="4" key="1">
    <citation type="submission" date="2020-11" db="EMBL/GenBank/DDBJ databases">
        <title>Nocardioides cynanchi sp. nov., isolated from soil of rhizosphere of Cynanchum wilfordii.</title>
        <authorList>
            <person name="Lee J.-S."/>
            <person name="Suh M.K."/>
            <person name="Kim J.-S."/>
        </authorList>
    </citation>
    <scope>NUCLEOTIDE SEQUENCE</scope>
    <source>
        <strain evidence="4">KCTC 19276</strain>
    </source>
</reference>
<dbReference type="Proteomes" id="UP000660668">
    <property type="component" value="Unassembled WGS sequence"/>
</dbReference>
<dbReference type="InterPro" id="IPR005543">
    <property type="entry name" value="PASTA_dom"/>
</dbReference>
<evidence type="ECO:0000256" key="1">
    <source>
        <dbReference type="SAM" id="MobiDB-lite"/>
    </source>
</evidence>
<feature type="domain" description="PASTA" evidence="3">
    <location>
        <begin position="236"/>
        <end position="301"/>
    </location>
</feature>
<comment type="caution">
    <text evidence="4">The sequence shown here is derived from an EMBL/GenBank/DDBJ whole genome shotgun (WGS) entry which is preliminary data.</text>
</comment>
<feature type="region of interest" description="Disordered" evidence="1">
    <location>
        <begin position="1"/>
        <end position="23"/>
    </location>
</feature>
<dbReference type="PROSITE" id="PS51178">
    <property type="entry name" value="PASTA"/>
    <property type="match status" value="4"/>
</dbReference>